<organism evidence="1 2">
    <name type="scientific">Megasphaera vaginalis</name>
    <name type="common">ex Srinivasan et al. 2021</name>
    <dbReference type="NCBI Taxonomy" id="1111454"/>
    <lineage>
        <taxon>Bacteria</taxon>
        <taxon>Bacillati</taxon>
        <taxon>Bacillota</taxon>
        <taxon>Negativicutes</taxon>
        <taxon>Veillonellales</taxon>
        <taxon>Veillonellaceae</taxon>
        <taxon>Megasphaera</taxon>
    </lineage>
</organism>
<comment type="caution">
    <text evidence="1">The sequence shown here is derived from an EMBL/GenBank/DDBJ whole genome shotgun (WGS) entry which is preliminary data.</text>
</comment>
<dbReference type="InterPro" id="IPR014986">
    <property type="entry name" value="XkdN-like"/>
</dbReference>
<gene>
    <name evidence="1" type="ORF">HMPREF1250_0166</name>
</gene>
<dbReference type="PATRIC" id="fig|1111454.3.peg.661"/>
<evidence type="ECO:0000313" key="2">
    <source>
        <dbReference type="Proteomes" id="UP000017090"/>
    </source>
</evidence>
<reference evidence="1 2" key="1">
    <citation type="submission" date="2013-09" db="EMBL/GenBank/DDBJ databases">
        <authorList>
            <person name="Durkin A.S."/>
            <person name="Haft D.R."/>
            <person name="McCorrison J."/>
            <person name="Torralba M."/>
            <person name="Gillis M."/>
            <person name="Haft D.H."/>
            <person name="Methe B."/>
            <person name="Sutton G."/>
            <person name="Nelson K.E."/>
        </authorList>
    </citation>
    <scope>NUCLEOTIDE SEQUENCE [LARGE SCALE GENOMIC DNA]</scope>
    <source>
        <strain evidence="1 2">BV3C16-1</strain>
    </source>
</reference>
<sequence length="143" mass="16019">MEEKLTLSAFLKENSIEKLPVEYVASKRFVINGDPVAWKLRCLSNDELDELTKKCTKNIPIKGTRDFKKELDRSEFANQMAIKSVVFPDLNDADLQNSYGVVGAEDLLRAMLTPGEFADLILAVNEASDYNSGMNDKIKTAKN</sequence>
<accession>U7UP97</accession>
<dbReference type="eggNOG" id="ENOG5031MHP">
    <property type="taxonomic scope" value="Bacteria"/>
</dbReference>
<dbReference type="RefSeq" id="WP_023053170.1">
    <property type="nucleotide sequence ID" value="NZ_AWXA01000010.1"/>
</dbReference>
<evidence type="ECO:0000313" key="1">
    <source>
        <dbReference type="EMBL" id="ERT61267.1"/>
    </source>
</evidence>
<dbReference type="OrthoDB" id="1807498at2"/>
<dbReference type="Pfam" id="PF08890">
    <property type="entry name" value="Phage_TAC_5"/>
    <property type="match status" value="1"/>
</dbReference>
<protein>
    <submittedName>
        <fullName evidence="1">Phage XkdN-like protein</fullName>
    </submittedName>
</protein>
<name>U7UP97_9FIRM</name>
<dbReference type="AlphaFoldDB" id="U7UP97"/>
<keyword evidence="2" id="KW-1185">Reference proteome</keyword>
<dbReference type="InterPro" id="IPR038559">
    <property type="entry name" value="XkdN-like_sf"/>
</dbReference>
<dbReference type="EMBL" id="AWXA01000010">
    <property type="protein sequence ID" value="ERT61267.1"/>
    <property type="molecule type" value="Genomic_DNA"/>
</dbReference>
<proteinExistence type="predicted"/>
<dbReference type="STRING" id="1111454.HMPREF1250_0166"/>
<dbReference type="Proteomes" id="UP000017090">
    <property type="component" value="Unassembled WGS sequence"/>
</dbReference>
<dbReference type="Gene3D" id="3.30.2220.30">
    <property type="match status" value="1"/>
</dbReference>